<reference evidence="3" key="1">
    <citation type="journal article" date="2023" name="Commun. Biol.">
        <title>Genome analysis of Parmales, the sister group of diatoms, reveals the evolutionary specialization of diatoms from phago-mixotrophs to photoautotrophs.</title>
        <authorList>
            <person name="Ban H."/>
            <person name="Sato S."/>
            <person name="Yoshikawa S."/>
            <person name="Yamada K."/>
            <person name="Nakamura Y."/>
            <person name="Ichinomiya M."/>
            <person name="Sato N."/>
            <person name="Blanc-Mathieu R."/>
            <person name="Endo H."/>
            <person name="Kuwata A."/>
            <person name="Ogata H."/>
        </authorList>
    </citation>
    <scope>NUCLEOTIDE SEQUENCE [LARGE SCALE GENOMIC DNA]</scope>
    <source>
        <strain evidence="3">NIES 3701</strain>
    </source>
</reference>
<comment type="caution">
    <text evidence="2">The sequence shown here is derived from an EMBL/GenBank/DDBJ whole genome shotgun (WGS) entry which is preliminary data.</text>
</comment>
<name>A0A9W7AYX9_9STRA</name>
<keyword evidence="3" id="KW-1185">Reference proteome</keyword>
<dbReference type="Gene3D" id="3.90.226.10">
    <property type="entry name" value="2-enoyl-CoA Hydratase, Chain A, domain 1"/>
    <property type="match status" value="1"/>
</dbReference>
<dbReference type="GO" id="GO:0006635">
    <property type="term" value="P:fatty acid beta-oxidation"/>
    <property type="evidence" value="ECO:0007669"/>
    <property type="project" value="TreeGrafter"/>
</dbReference>
<dbReference type="InterPro" id="IPR001753">
    <property type="entry name" value="Enoyl-CoA_hydra/iso"/>
</dbReference>
<dbReference type="EMBL" id="BRXY01000209">
    <property type="protein sequence ID" value="GMH77558.1"/>
    <property type="molecule type" value="Genomic_DNA"/>
</dbReference>
<dbReference type="SUPFAM" id="SSF52096">
    <property type="entry name" value="ClpP/crotonase"/>
    <property type="match status" value="1"/>
</dbReference>
<dbReference type="Proteomes" id="UP001165085">
    <property type="component" value="Unassembled WGS sequence"/>
</dbReference>
<evidence type="ECO:0000313" key="3">
    <source>
        <dbReference type="Proteomes" id="UP001165085"/>
    </source>
</evidence>
<evidence type="ECO:0000256" key="1">
    <source>
        <dbReference type="ARBA" id="ARBA00023239"/>
    </source>
</evidence>
<dbReference type="OrthoDB" id="448450at2759"/>
<protein>
    <submittedName>
        <fullName evidence="2">Uncharacterized protein</fullName>
    </submittedName>
</protein>
<dbReference type="AlphaFoldDB" id="A0A9W7AYX9"/>
<dbReference type="GO" id="GO:0005829">
    <property type="term" value="C:cytosol"/>
    <property type="evidence" value="ECO:0007669"/>
    <property type="project" value="TreeGrafter"/>
</dbReference>
<proteinExistence type="predicted"/>
<keyword evidence="1" id="KW-0456">Lyase</keyword>
<accession>A0A9W7AYX9</accession>
<evidence type="ECO:0000313" key="2">
    <source>
        <dbReference type="EMBL" id="GMH77558.1"/>
    </source>
</evidence>
<dbReference type="InterPro" id="IPR029045">
    <property type="entry name" value="ClpP/crotonase-like_dom_sf"/>
</dbReference>
<dbReference type="PANTHER" id="PTHR11941:SF27">
    <property type="entry name" value="ETHYLMALONYL-COA DECARBOXYLASE"/>
    <property type="match status" value="1"/>
</dbReference>
<dbReference type="GO" id="GO:0016829">
    <property type="term" value="F:lyase activity"/>
    <property type="evidence" value="ECO:0007669"/>
    <property type="project" value="UniProtKB-KW"/>
</dbReference>
<dbReference type="CDD" id="cd06558">
    <property type="entry name" value="crotonase-like"/>
    <property type="match status" value="1"/>
</dbReference>
<organism evidence="2 3">
    <name type="scientific">Triparma strigata</name>
    <dbReference type="NCBI Taxonomy" id="1606541"/>
    <lineage>
        <taxon>Eukaryota</taxon>
        <taxon>Sar</taxon>
        <taxon>Stramenopiles</taxon>
        <taxon>Ochrophyta</taxon>
        <taxon>Bolidophyceae</taxon>
        <taxon>Parmales</taxon>
        <taxon>Triparmaceae</taxon>
        <taxon>Triparma</taxon>
    </lineage>
</organism>
<sequence length="264" mass="28278">MLQSCKTTFQKLTASIKPKGGVSLTRTPTLATIEFDSKATKNALAPSMMLDLTSIVEELASHPPPFLIMTGKNGTFCSGADIGVAASTLMSPEGGEAMTNLMREVTDTLKELPSVSFAAIDGAAYGGGAELATCCDFRVLTDTAKIRFVQAQMGVTCGWGGARRLRNIVGEKEALRLMLFREVVTPPRGLQNGLVDWAAPPTPTHSAADFVKLTLIDQLQDLDSDIVKALKPSLQKNDEASVFIKHWGGEPHVAAFSRALNRNK</sequence>
<gene>
    <name evidence="2" type="ORF">TrST_g5705</name>
</gene>
<dbReference type="PANTHER" id="PTHR11941">
    <property type="entry name" value="ENOYL-COA HYDRATASE-RELATED"/>
    <property type="match status" value="1"/>
</dbReference>
<dbReference type="Pfam" id="PF00378">
    <property type="entry name" value="ECH_1"/>
    <property type="match status" value="1"/>
</dbReference>